<reference evidence="3" key="1">
    <citation type="journal article" date="2021" name="Science">
        <title>Hunting the eagle killer: A cyanobacterial neurotoxin causes vacuolar myelinopathy.</title>
        <authorList>
            <person name="Breinlinger S."/>
            <person name="Phillips T.J."/>
            <person name="Haram B.N."/>
            <person name="Mares J."/>
            <person name="Martinez Yerena J.A."/>
            <person name="Hrouzek P."/>
            <person name="Sobotka R."/>
            <person name="Henderson W.M."/>
            <person name="Schmieder P."/>
            <person name="Williams S.M."/>
            <person name="Lauderdale J.D."/>
            <person name="Wilde H.D."/>
            <person name="Gerrin W."/>
            <person name="Kust A."/>
            <person name="Washington J.W."/>
            <person name="Wagner C."/>
            <person name="Geier B."/>
            <person name="Liebeke M."/>
            <person name="Enke H."/>
            <person name="Niedermeyer T.H.J."/>
            <person name="Wilde S.B."/>
        </authorList>
    </citation>
    <scope>NUCLEOTIDE SEQUENCE [LARGE SCALE GENOMIC DNA]</scope>
    <source>
        <strain evidence="3">Thurmond2011</strain>
    </source>
</reference>
<dbReference type="Proteomes" id="UP000667802">
    <property type="component" value="Unassembled WGS sequence"/>
</dbReference>
<evidence type="ECO:0000259" key="1">
    <source>
        <dbReference type="Pfam" id="PF12770"/>
    </source>
</evidence>
<gene>
    <name evidence="2" type="ORF">G7B40_037170</name>
</gene>
<feature type="domain" description="CHAT" evidence="1">
    <location>
        <begin position="99"/>
        <end position="404"/>
    </location>
</feature>
<dbReference type="InterPro" id="IPR024983">
    <property type="entry name" value="CHAT_dom"/>
</dbReference>
<proteinExistence type="predicted"/>
<evidence type="ECO:0000313" key="3">
    <source>
        <dbReference type="Proteomes" id="UP000667802"/>
    </source>
</evidence>
<dbReference type="RefSeq" id="WP_208341505.1">
    <property type="nucleotide sequence ID" value="NZ_CAWQFN010000908.1"/>
</dbReference>
<accession>A0AAP5M9F4</accession>
<dbReference type="AlphaFoldDB" id="A0AAP5M9F4"/>
<evidence type="ECO:0000313" key="2">
    <source>
        <dbReference type="EMBL" id="MDR9900141.1"/>
    </source>
</evidence>
<organism evidence="2 3">
    <name type="scientific">Aetokthonos hydrillicola Thurmond2011</name>
    <dbReference type="NCBI Taxonomy" id="2712845"/>
    <lineage>
        <taxon>Bacteria</taxon>
        <taxon>Bacillati</taxon>
        <taxon>Cyanobacteriota</taxon>
        <taxon>Cyanophyceae</taxon>
        <taxon>Nostocales</taxon>
        <taxon>Hapalosiphonaceae</taxon>
        <taxon>Aetokthonos</taxon>
    </lineage>
</organism>
<dbReference type="EMBL" id="JAALHA020000031">
    <property type="protein sequence ID" value="MDR9900141.1"/>
    <property type="molecule type" value="Genomic_DNA"/>
</dbReference>
<sequence>MEGISFEDIRLMLDERTAIIEWYITAEKFQTFIITHQSHKPIVCSSSPDDLKNLVAKFDEYIAHYRQEGGWTTQLPIYLQDFAKILNLDHIISLIPKTHDQVILIPYRALHLIPIHALPLTDNQCLLERFPGGIKYAPSCQLLQQARARHRPNFDSLFAIQNPTEDLAYTNLEVLAIQTHFRFKQILVKKDANKANLDRNQLVQNSLGTAHCAHFSCHGYFNFNQPLLSALLLADCNIPTPDIPDPTYHLILKNGGAIDLKKCLTLADIFSLDLRQCRLVSISACETGLTDFNSLGDEYIGLPSGFLVAGTPSTVSSLWTVNDLSTALLMGKFYENLQERVSVAVALNQAQLWLRDVSRGELWQWIQEKQLPLDPTQKNYFRRVPDSKPFQNPFYWAAFCAIGQ</sequence>
<dbReference type="Pfam" id="PF12770">
    <property type="entry name" value="CHAT"/>
    <property type="match status" value="1"/>
</dbReference>
<comment type="caution">
    <text evidence="2">The sequence shown here is derived from an EMBL/GenBank/DDBJ whole genome shotgun (WGS) entry which is preliminary data.</text>
</comment>
<keyword evidence="3" id="KW-1185">Reference proteome</keyword>
<name>A0AAP5M9F4_9CYAN</name>
<protein>
    <submittedName>
        <fullName evidence="2">CHAT domain-containing protein</fullName>
    </submittedName>
</protein>